<reference evidence="1 2" key="1">
    <citation type="submission" date="2020-08" db="EMBL/GenBank/DDBJ databases">
        <title>Genomic Encyclopedia of Type Strains, Phase III (KMG-III): the genomes of soil and plant-associated and newly described type strains.</title>
        <authorList>
            <person name="Whitman W."/>
        </authorList>
    </citation>
    <scope>NUCLEOTIDE SEQUENCE [LARGE SCALE GENOMIC DNA]</scope>
    <source>
        <strain evidence="1 2">CECT 3237</strain>
    </source>
</reference>
<accession>A0A7W4ZSW6</accession>
<proteinExistence type="predicted"/>
<protein>
    <submittedName>
        <fullName evidence="1">Uncharacterized protein</fullName>
    </submittedName>
</protein>
<evidence type="ECO:0000313" key="1">
    <source>
        <dbReference type="EMBL" id="MBB3078070.1"/>
    </source>
</evidence>
<dbReference type="EMBL" id="JACHXE010000004">
    <property type="protein sequence ID" value="MBB3078070.1"/>
    <property type="molecule type" value="Genomic_DNA"/>
</dbReference>
<sequence>MHFEEQLSRDDFLVFVTAPQLGTHDDHFGMPRWPVCVKAAMGRLRGEDEEFFRKRGDLMEGIGPAPDAAASDLERQKRRC</sequence>
<gene>
    <name evidence="1" type="ORF">FHS41_004577</name>
</gene>
<keyword evidence="2" id="KW-1185">Reference proteome</keyword>
<name>A0A7W4ZSW6_9ACTN</name>
<dbReference type="AlphaFoldDB" id="A0A7W4ZSW6"/>
<organism evidence="1 2">
    <name type="scientific">Streptomyces violarus</name>
    <dbReference type="NCBI Taxonomy" id="67380"/>
    <lineage>
        <taxon>Bacteria</taxon>
        <taxon>Bacillati</taxon>
        <taxon>Actinomycetota</taxon>
        <taxon>Actinomycetes</taxon>
        <taxon>Kitasatosporales</taxon>
        <taxon>Streptomycetaceae</taxon>
        <taxon>Streptomyces</taxon>
    </lineage>
</organism>
<dbReference type="Proteomes" id="UP000572907">
    <property type="component" value="Unassembled WGS sequence"/>
</dbReference>
<evidence type="ECO:0000313" key="2">
    <source>
        <dbReference type="Proteomes" id="UP000572907"/>
    </source>
</evidence>
<comment type="caution">
    <text evidence="1">The sequence shown here is derived from an EMBL/GenBank/DDBJ whole genome shotgun (WGS) entry which is preliminary data.</text>
</comment>